<dbReference type="EMBL" id="JBEPLY010000017">
    <property type="protein sequence ID" value="MET3601849.1"/>
    <property type="molecule type" value="Genomic_DNA"/>
</dbReference>
<reference evidence="1 2" key="1">
    <citation type="submission" date="2024-06" db="EMBL/GenBank/DDBJ databases">
        <title>Genomic Encyclopedia of Type Strains, Phase IV (KMG-IV): sequencing the most valuable type-strain genomes for metagenomic binning, comparative biology and taxonomic classification.</title>
        <authorList>
            <person name="Goeker M."/>
        </authorList>
    </citation>
    <scope>NUCLEOTIDE SEQUENCE [LARGE SCALE GENOMIC DNA]</scope>
    <source>
        <strain evidence="1 2">DSM 28102</strain>
    </source>
</reference>
<comment type="caution">
    <text evidence="1">The sequence shown here is derived from an EMBL/GenBank/DDBJ whole genome shotgun (WGS) entry which is preliminary data.</text>
</comment>
<sequence length="84" mass="9393">MTIAPSAGQLNITCDSCGMANLDRAILEPAPVRNDLFRLARQRVSANARARGWIIRRTAGSWQHYCPACARRRAGDITRQDRLL</sequence>
<organism evidence="1 2">
    <name type="scientific">Martelella mangrovi</name>
    <dbReference type="NCBI Taxonomy" id="1397477"/>
    <lineage>
        <taxon>Bacteria</taxon>
        <taxon>Pseudomonadati</taxon>
        <taxon>Pseudomonadota</taxon>
        <taxon>Alphaproteobacteria</taxon>
        <taxon>Hyphomicrobiales</taxon>
        <taxon>Aurantimonadaceae</taxon>
        <taxon>Martelella</taxon>
    </lineage>
</organism>
<keyword evidence="2" id="KW-1185">Reference proteome</keyword>
<name>A0ABV2IFZ2_9HYPH</name>
<dbReference type="Proteomes" id="UP001549164">
    <property type="component" value="Unassembled WGS sequence"/>
</dbReference>
<evidence type="ECO:0000313" key="1">
    <source>
        <dbReference type="EMBL" id="MET3601849.1"/>
    </source>
</evidence>
<gene>
    <name evidence="1" type="ORF">ABID12_003812</name>
</gene>
<accession>A0ABV2IFZ2</accession>
<dbReference type="RefSeq" id="WP_354435655.1">
    <property type="nucleotide sequence ID" value="NZ_JBEPLY010000017.1"/>
</dbReference>
<protein>
    <submittedName>
        <fullName evidence="1">RNA-binding Zn-ribbon protein involved in translation (DUF1610 family)</fullName>
    </submittedName>
</protein>
<proteinExistence type="predicted"/>
<evidence type="ECO:0000313" key="2">
    <source>
        <dbReference type="Proteomes" id="UP001549164"/>
    </source>
</evidence>